<proteinExistence type="predicted"/>
<dbReference type="STRING" id="411473.RUMCAL_01707"/>
<protein>
    <submittedName>
        <fullName evidence="1">Uncharacterized protein</fullName>
    </submittedName>
</protein>
<organism evidence="1 2">
    <name type="scientific">Ruminococcus callidus ATCC 27760</name>
    <dbReference type="NCBI Taxonomy" id="411473"/>
    <lineage>
        <taxon>Bacteria</taxon>
        <taxon>Bacillati</taxon>
        <taxon>Bacillota</taxon>
        <taxon>Clostridia</taxon>
        <taxon>Eubacteriales</taxon>
        <taxon>Oscillospiraceae</taxon>
        <taxon>Ruminococcus</taxon>
    </lineage>
</organism>
<reference evidence="1 2" key="1">
    <citation type="submission" date="2013-07" db="EMBL/GenBank/DDBJ databases">
        <authorList>
            <person name="Weinstock G."/>
            <person name="Sodergren E."/>
            <person name="Wylie T."/>
            <person name="Fulton L."/>
            <person name="Fulton R."/>
            <person name="Fronick C."/>
            <person name="O'Laughlin M."/>
            <person name="Godfrey J."/>
            <person name="Miner T."/>
            <person name="Herter B."/>
            <person name="Appelbaum E."/>
            <person name="Cordes M."/>
            <person name="Lek S."/>
            <person name="Wollam A."/>
            <person name="Pepin K.H."/>
            <person name="Palsikar V.B."/>
            <person name="Mitreva M."/>
            <person name="Wilson R.K."/>
        </authorList>
    </citation>
    <scope>NUCLEOTIDE SEQUENCE [LARGE SCALE GENOMIC DNA]</scope>
    <source>
        <strain evidence="1 2">ATCC 27760</strain>
    </source>
</reference>
<dbReference type="EMBL" id="AWVF01000217">
    <property type="protein sequence ID" value="ERJ95103.1"/>
    <property type="molecule type" value="Genomic_DNA"/>
</dbReference>
<evidence type="ECO:0000313" key="2">
    <source>
        <dbReference type="Proteomes" id="UP000016662"/>
    </source>
</evidence>
<keyword evidence="2" id="KW-1185">Reference proteome</keyword>
<dbReference type="HOGENOM" id="CLU_3029688_0_0_9"/>
<evidence type="ECO:0000313" key="1">
    <source>
        <dbReference type="EMBL" id="ERJ95103.1"/>
    </source>
</evidence>
<accession>U2M716</accession>
<dbReference type="AlphaFoldDB" id="U2M716"/>
<dbReference type="Proteomes" id="UP000016662">
    <property type="component" value="Unassembled WGS sequence"/>
</dbReference>
<name>U2M716_9FIRM</name>
<comment type="caution">
    <text evidence="1">The sequence shown here is derived from an EMBL/GenBank/DDBJ whole genome shotgun (WGS) entry which is preliminary data.</text>
</comment>
<sequence>MHTSGRCAIIILAVCGGESLHHARSYDVSKMESRFPKRLLQIYAKGAEFAGVRTG</sequence>
<gene>
    <name evidence="1" type="ORF">RUMCAL_01707</name>
</gene>